<name>A0ACC2NA81_9HYME</name>
<protein>
    <submittedName>
        <fullName evidence="1">Uncharacterized protein</fullName>
    </submittedName>
</protein>
<reference evidence="1" key="1">
    <citation type="submission" date="2023-04" db="EMBL/GenBank/DDBJ databases">
        <title>A chromosome-level genome assembly of the parasitoid wasp Eretmocerus hayati.</title>
        <authorList>
            <person name="Zhong Y."/>
            <person name="Liu S."/>
            <person name="Liu Y."/>
        </authorList>
    </citation>
    <scope>NUCLEOTIDE SEQUENCE</scope>
    <source>
        <strain evidence="1">ZJU_SS_LIU_2023</strain>
    </source>
</reference>
<gene>
    <name evidence="1" type="ORF">QAD02_009627</name>
</gene>
<keyword evidence="2" id="KW-1185">Reference proteome</keyword>
<dbReference type="Proteomes" id="UP001239111">
    <property type="component" value="Chromosome 4"/>
</dbReference>
<comment type="caution">
    <text evidence="1">The sequence shown here is derived from an EMBL/GenBank/DDBJ whole genome shotgun (WGS) entry which is preliminary data.</text>
</comment>
<accession>A0ACC2NA81</accession>
<proteinExistence type="predicted"/>
<dbReference type="EMBL" id="CM056744">
    <property type="protein sequence ID" value="KAJ8667964.1"/>
    <property type="molecule type" value="Genomic_DNA"/>
</dbReference>
<evidence type="ECO:0000313" key="2">
    <source>
        <dbReference type="Proteomes" id="UP001239111"/>
    </source>
</evidence>
<evidence type="ECO:0000313" key="1">
    <source>
        <dbReference type="EMBL" id="KAJ8667964.1"/>
    </source>
</evidence>
<organism evidence="1 2">
    <name type="scientific">Eretmocerus hayati</name>
    <dbReference type="NCBI Taxonomy" id="131215"/>
    <lineage>
        <taxon>Eukaryota</taxon>
        <taxon>Metazoa</taxon>
        <taxon>Ecdysozoa</taxon>
        <taxon>Arthropoda</taxon>
        <taxon>Hexapoda</taxon>
        <taxon>Insecta</taxon>
        <taxon>Pterygota</taxon>
        <taxon>Neoptera</taxon>
        <taxon>Endopterygota</taxon>
        <taxon>Hymenoptera</taxon>
        <taxon>Apocrita</taxon>
        <taxon>Proctotrupomorpha</taxon>
        <taxon>Chalcidoidea</taxon>
        <taxon>Aphelinidae</taxon>
        <taxon>Aphelininae</taxon>
        <taxon>Eretmocerus</taxon>
    </lineage>
</organism>
<sequence>MASGPILQKAIDMVTKATEEDRNKNYEEALRLYEHSVEYFLHAIKYEAQGDRAKDSIRTKCMQYLDRAEKLKTYLKKGKKKPVKAAGEEESKSDSKKSDSGDSDSDSDPEKKKLQNKLEGAIVIEKPDIKWSDVAGLDGAKEALKEAVILPLKFPHFFTGNRIPWKGILLFGPPGTGKSYLAKALASEANNSTFFFVKTSDLLSKWLGESEKLVTNLFESARNRKPSIIFIDEIDSLCSSRSDNESESARRIKTAFLVEMQSFGPDADGILVLGATNTPWILDSAIRRRFEKRIYIPLPEEPARIVMFELHLRKNSHTLTKEDFKKLASETEGYSGADISIIVRDALMQPVRHLQSATHFKKVSGPSPKDPSVIVDDLLTPCSPGDPAAIEMNWMDVPGDKLFEPPITMKDMLKSLATSRPTVNKEDLLRLEKFKEDFGEEG</sequence>